<feature type="domain" description="ABC3 transporter permease C-terminal" evidence="8">
    <location>
        <begin position="656"/>
        <end position="775"/>
    </location>
</feature>
<dbReference type="AlphaFoldDB" id="A0A7S8E6L0"/>
<evidence type="ECO:0000256" key="3">
    <source>
        <dbReference type="ARBA" id="ARBA00022692"/>
    </source>
</evidence>
<keyword evidence="2" id="KW-1003">Cell membrane</keyword>
<dbReference type="InterPro" id="IPR003838">
    <property type="entry name" value="ABC3_permease_C"/>
</dbReference>
<feature type="transmembrane region" description="Helical" evidence="7">
    <location>
        <begin position="256"/>
        <end position="280"/>
    </location>
</feature>
<dbReference type="Pfam" id="PF02687">
    <property type="entry name" value="FtsX"/>
    <property type="match status" value="2"/>
</dbReference>
<sequence>MLSPRWRKVFRDLWDNKSRTMLVVLSIAIGVFAFGSLFIARYVSNNDLDDTLAYTNVNDITFTIPGFDDDLVRWAARQPGVTGSEAVTISNTTLIGKDGKSFGMSLTAYADYENIVINRISPEEGAWPLKTGELYVERTFADNLGFSIGDEVTLDMPDGRRETLIYGGTVYDFSIRPGGIQTTVSAYVTPETLHRIGLPTYYNQLMVTVDDSTMTLSERANLLRDDLLHMGVNVSGITINEDGHWASGIFNGLATVLVFVGLVSLLLSTFLVVNTISGFMAQQKRPIGIMKIIGASRGQIISIYMVMVACFGVMALILAMPTSLLFAGQLLGIVNVYLNLDIVNFYMPPYIFVMEIAVAIGTPMIAALFPVLSGTSIPPAQAISDYAVQNSHNPLDLLLARIKGLSRPVLLSIRNTFRRKTRLLVTLITLTLAGAFFISIMNVRNGLNVDLNVLARMSEYDILYSFSGYFNQEAVERRVMSLSGVTDAESWIGASVAQSLPGDTQGSNFSLTGIPYDSTFVDPPLLAGRWLEAPTYNNRNDIIVSDDLLSDAGIEVGDILILKYGDVEDDWHVIGVIDSFGASAYTYYDSVARLVGRPNLADRVAVKVINADSTVANQLEASLEQQGLEVARTTLRTDVLAGLTGGFNVLVLVLLAMGVLIAFVAGLGLTGTMSLNVLERTREIGVMRAVGAGTNTLRFMFVGEGVMIGLLSFLVALPLSIPATYFFGGLLGNIIFEQPLSYAPTIDGPLIWLVMVLLVSIFASIVPAQRASEISIREALAYE</sequence>
<feature type="transmembrane region" description="Helical" evidence="7">
    <location>
        <begin position="649"/>
        <end position="678"/>
    </location>
</feature>
<feature type="transmembrane region" description="Helical" evidence="7">
    <location>
        <begin position="699"/>
        <end position="721"/>
    </location>
</feature>
<keyword evidence="4 7" id="KW-1133">Transmembrane helix</keyword>
<dbReference type="KEGG" id="pmet:G4Y79_16530"/>
<dbReference type="PANTHER" id="PTHR30572">
    <property type="entry name" value="MEMBRANE COMPONENT OF TRANSPORTER-RELATED"/>
    <property type="match status" value="1"/>
</dbReference>
<protein>
    <submittedName>
        <fullName evidence="9">FtsX-like permease family protein</fullName>
    </submittedName>
</protein>
<organism evidence="9 10">
    <name type="scientific">Phototrophicus methaneseepsis</name>
    <dbReference type="NCBI Taxonomy" id="2710758"/>
    <lineage>
        <taxon>Bacteria</taxon>
        <taxon>Bacillati</taxon>
        <taxon>Chloroflexota</taxon>
        <taxon>Candidatus Thermofontia</taxon>
        <taxon>Phototrophicales</taxon>
        <taxon>Phototrophicaceae</taxon>
        <taxon>Phototrophicus</taxon>
    </lineage>
</organism>
<evidence type="ECO:0000256" key="5">
    <source>
        <dbReference type="ARBA" id="ARBA00023136"/>
    </source>
</evidence>
<evidence type="ECO:0000259" key="8">
    <source>
        <dbReference type="Pfam" id="PF02687"/>
    </source>
</evidence>
<feature type="transmembrane region" description="Helical" evidence="7">
    <location>
        <begin position="750"/>
        <end position="768"/>
    </location>
</feature>
<evidence type="ECO:0000256" key="7">
    <source>
        <dbReference type="SAM" id="Phobius"/>
    </source>
</evidence>
<comment type="subcellular location">
    <subcellularLocation>
        <location evidence="1">Cell membrane</location>
        <topology evidence="1">Multi-pass membrane protein</topology>
    </subcellularLocation>
</comment>
<feature type="transmembrane region" description="Helical" evidence="7">
    <location>
        <begin position="301"/>
        <end position="330"/>
    </location>
</feature>
<evidence type="ECO:0000313" key="10">
    <source>
        <dbReference type="Proteomes" id="UP000594468"/>
    </source>
</evidence>
<dbReference type="PANTHER" id="PTHR30572:SF4">
    <property type="entry name" value="ABC TRANSPORTER PERMEASE YTRF"/>
    <property type="match status" value="1"/>
</dbReference>
<evidence type="ECO:0000256" key="2">
    <source>
        <dbReference type="ARBA" id="ARBA00022475"/>
    </source>
</evidence>
<feature type="transmembrane region" description="Helical" evidence="7">
    <location>
        <begin position="423"/>
        <end position="443"/>
    </location>
</feature>
<dbReference type="GO" id="GO:0022857">
    <property type="term" value="F:transmembrane transporter activity"/>
    <property type="evidence" value="ECO:0007669"/>
    <property type="project" value="TreeGrafter"/>
</dbReference>
<dbReference type="EMBL" id="CP062983">
    <property type="protein sequence ID" value="QPC81302.1"/>
    <property type="molecule type" value="Genomic_DNA"/>
</dbReference>
<dbReference type="GO" id="GO:0005886">
    <property type="term" value="C:plasma membrane"/>
    <property type="evidence" value="ECO:0007669"/>
    <property type="project" value="UniProtKB-SubCell"/>
</dbReference>
<evidence type="ECO:0000256" key="4">
    <source>
        <dbReference type="ARBA" id="ARBA00022989"/>
    </source>
</evidence>
<evidence type="ECO:0000256" key="1">
    <source>
        <dbReference type="ARBA" id="ARBA00004651"/>
    </source>
</evidence>
<name>A0A7S8E6L0_9CHLR</name>
<keyword evidence="5 7" id="KW-0472">Membrane</keyword>
<feature type="transmembrane region" description="Helical" evidence="7">
    <location>
        <begin position="21"/>
        <end position="43"/>
    </location>
</feature>
<comment type="similarity">
    <text evidence="6">Belongs to the ABC-4 integral membrane protein family.</text>
</comment>
<keyword evidence="3 7" id="KW-0812">Transmembrane</keyword>
<feature type="transmembrane region" description="Helical" evidence="7">
    <location>
        <begin position="350"/>
        <end position="372"/>
    </location>
</feature>
<accession>A0A7S8E6L0</accession>
<feature type="domain" description="ABC3 transporter permease C-terminal" evidence="8">
    <location>
        <begin position="259"/>
        <end position="379"/>
    </location>
</feature>
<proteinExistence type="inferred from homology"/>
<reference evidence="9 10" key="1">
    <citation type="submission" date="2020-02" db="EMBL/GenBank/DDBJ databases">
        <authorList>
            <person name="Zheng R.K."/>
            <person name="Sun C.M."/>
        </authorList>
    </citation>
    <scope>NUCLEOTIDE SEQUENCE [LARGE SCALE GENOMIC DNA]</scope>
    <source>
        <strain evidence="10">rifampicinis</strain>
    </source>
</reference>
<dbReference type="InterPro" id="IPR050250">
    <property type="entry name" value="Macrolide_Exporter_MacB"/>
</dbReference>
<dbReference type="RefSeq" id="WP_195169375.1">
    <property type="nucleotide sequence ID" value="NZ_CP062983.1"/>
</dbReference>
<evidence type="ECO:0000256" key="6">
    <source>
        <dbReference type="ARBA" id="ARBA00038076"/>
    </source>
</evidence>
<dbReference type="Proteomes" id="UP000594468">
    <property type="component" value="Chromosome"/>
</dbReference>
<gene>
    <name evidence="9" type="ORF">G4Y79_16530</name>
</gene>
<evidence type="ECO:0000313" key="9">
    <source>
        <dbReference type="EMBL" id="QPC81302.1"/>
    </source>
</evidence>
<keyword evidence="10" id="KW-1185">Reference proteome</keyword>